<dbReference type="RefSeq" id="WP_258562175.1">
    <property type="nucleotide sequence ID" value="NZ_UGRU01000001.1"/>
</dbReference>
<reference evidence="2 3" key="1">
    <citation type="submission" date="2018-06" db="EMBL/GenBank/DDBJ databases">
        <authorList>
            <consortium name="Pathogen Informatics"/>
            <person name="Doyle S."/>
        </authorList>
    </citation>
    <scope>NUCLEOTIDE SEQUENCE [LARGE SCALE GENOMIC DNA]</scope>
    <source>
        <strain evidence="2 3">NCTC13184</strain>
    </source>
</reference>
<organism evidence="2 3">
    <name type="scientific">Nocardia africana</name>
    <dbReference type="NCBI Taxonomy" id="134964"/>
    <lineage>
        <taxon>Bacteria</taxon>
        <taxon>Bacillati</taxon>
        <taxon>Actinomycetota</taxon>
        <taxon>Actinomycetes</taxon>
        <taxon>Mycobacteriales</taxon>
        <taxon>Nocardiaceae</taxon>
        <taxon>Nocardia</taxon>
    </lineage>
</organism>
<accession>A0A378WTC7</accession>
<name>A0A378WTC7_9NOCA</name>
<feature type="compositionally biased region" description="Pro residues" evidence="1">
    <location>
        <begin position="173"/>
        <end position="187"/>
    </location>
</feature>
<feature type="compositionally biased region" description="Basic residues" evidence="1">
    <location>
        <begin position="204"/>
        <end position="216"/>
    </location>
</feature>
<dbReference type="AlphaFoldDB" id="A0A378WTC7"/>
<feature type="region of interest" description="Disordered" evidence="1">
    <location>
        <begin position="168"/>
        <end position="259"/>
    </location>
</feature>
<evidence type="ECO:0000256" key="1">
    <source>
        <dbReference type="SAM" id="MobiDB-lite"/>
    </source>
</evidence>
<dbReference type="Proteomes" id="UP000255082">
    <property type="component" value="Unassembled WGS sequence"/>
</dbReference>
<feature type="compositionally biased region" description="Basic residues" evidence="1">
    <location>
        <begin position="244"/>
        <end position="259"/>
    </location>
</feature>
<sequence>MTVGTAITIPTHIHGYPDLAFGGYVAGLLADRVGGEVRVDFRRGVPVRTPVQITDSESGSVLTDSEGTVLAEASPGSVELAVTPPPTWDQAVVASRDSFAAGRPIPDCYGCGTANTPGRGLRLYPWRVRDQDLVAAAWVPDAELAGPGGHLTTENIWSAVDCPAAGQPSSCPECPPGASRPPSPPDASGPCAPGRSISCGPGRSPRRGATHCRRGYFHTEGRSARAGRSTVDRAPAVTVTRTGQGRRSRSAARAPARLR</sequence>
<dbReference type="Gene3D" id="3.10.129.10">
    <property type="entry name" value="Hotdog Thioesterase"/>
    <property type="match status" value="1"/>
</dbReference>
<proteinExistence type="predicted"/>
<evidence type="ECO:0000313" key="3">
    <source>
        <dbReference type="Proteomes" id="UP000255082"/>
    </source>
</evidence>
<protein>
    <submittedName>
        <fullName evidence="2">Uncharacterized protein</fullName>
    </submittedName>
</protein>
<gene>
    <name evidence="2" type="ORF">NCTC13184_03054</name>
</gene>
<evidence type="ECO:0000313" key="2">
    <source>
        <dbReference type="EMBL" id="SUA43684.1"/>
    </source>
</evidence>
<dbReference type="EMBL" id="UGRU01000001">
    <property type="protein sequence ID" value="SUA43684.1"/>
    <property type="molecule type" value="Genomic_DNA"/>
</dbReference>